<name>A0A2M8QCG4_9CHLR</name>
<evidence type="ECO:0000256" key="11">
    <source>
        <dbReference type="HAMAP-Rule" id="MF_01393"/>
    </source>
</evidence>
<dbReference type="Gene3D" id="1.20.120.220">
    <property type="entry name" value="ATP synthase, F0 complex, subunit A"/>
    <property type="match status" value="1"/>
</dbReference>
<dbReference type="PANTHER" id="PTHR42823">
    <property type="entry name" value="ATP SYNTHASE SUBUNIT A, CHLOROPLASTIC"/>
    <property type="match status" value="1"/>
</dbReference>
<dbReference type="PROSITE" id="PS00449">
    <property type="entry name" value="ATPASE_A"/>
    <property type="match status" value="1"/>
</dbReference>
<evidence type="ECO:0000256" key="5">
    <source>
        <dbReference type="ARBA" id="ARBA00022692"/>
    </source>
</evidence>
<dbReference type="GO" id="GO:0005886">
    <property type="term" value="C:plasma membrane"/>
    <property type="evidence" value="ECO:0007669"/>
    <property type="project" value="UniProtKB-SubCell"/>
</dbReference>
<dbReference type="GO" id="GO:0042777">
    <property type="term" value="P:proton motive force-driven plasma membrane ATP synthesis"/>
    <property type="evidence" value="ECO:0007669"/>
    <property type="project" value="TreeGrafter"/>
</dbReference>
<feature type="transmembrane region" description="Helical" evidence="11">
    <location>
        <begin position="233"/>
        <end position="253"/>
    </location>
</feature>
<evidence type="ECO:0000256" key="1">
    <source>
        <dbReference type="ARBA" id="ARBA00004141"/>
    </source>
</evidence>
<dbReference type="InterPro" id="IPR035908">
    <property type="entry name" value="F0_ATP_A_sf"/>
</dbReference>
<reference evidence="12 13" key="1">
    <citation type="submission" date="2017-11" db="EMBL/GenBank/DDBJ databases">
        <title>Evolution of Phototrophy in the Chloroflexi Phylum Driven by Horizontal Gene Transfer.</title>
        <authorList>
            <person name="Ward L.M."/>
            <person name="Hemp J."/>
            <person name="Shih P.M."/>
            <person name="Mcglynn S.E."/>
            <person name="Fischer W."/>
        </authorList>
    </citation>
    <scope>NUCLEOTIDE SEQUENCE [LARGE SCALE GENOMIC DNA]</scope>
    <source>
        <strain evidence="12">JP3_7</strain>
    </source>
</reference>
<accession>A0A2M8QCG4</accession>
<evidence type="ECO:0000256" key="3">
    <source>
        <dbReference type="ARBA" id="ARBA00022448"/>
    </source>
</evidence>
<evidence type="ECO:0000256" key="4">
    <source>
        <dbReference type="ARBA" id="ARBA00022547"/>
    </source>
</evidence>
<keyword evidence="7 11" id="KW-1133">Transmembrane helix</keyword>
<feature type="transmembrane region" description="Helical" evidence="11">
    <location>
        <begin position="309"/>
        <end position="328"/>
    </location>
</feature>
<dbReference type="GO" id="GO:0046933">
    <property type="term" value="F:proton-transporting ATP synthase activity, rotational mechanism"/>
    <property type="evidence" value="ECO:0007669"/>
    <property type="project" value="UniProtKB-UniRule"/>
</dbReference>
<keyword evidence="5 11" id="KW-0812">Transmembrane</keyword>
<comment type="similarity">
    <text evidence="2 11">Belongs to the ATPase A chain family.</text>
</comment>
<comment type="function">
    <text evidence="11">Key component of the proton channel; it plays a direct role in the translocation of protons across the membrane.</text>
</comment>
<dbReference type="InterPro" id="IPR045082">
    <property type="entry name" value="ATP_syn_F0_a_bact/chloroplast"/>
</dbReference>
<protein>
    <recommendedName>
        <fullName evidence="11">ATP synthase subunit a</fullName>
    </recommendedName>
    <alternativeName>
        <fullName evidence="11">ATP synthase F0 sector subunit a</fullName>
    </alternativeName>
    <alternativeName>
        <fullName evidence="11">F-ATPase subunit 6</fullName>
    </alternativeName>
</protein>
<dbReference type="HAMAP" id="MF_01393">
    <property type="entry name" value="ATP_synth_a_bact"/>
    <property type="match status" value="1"/>
</dbReference>
<dbReference type="EMBL" id="PGTN01000046">
    <property type="protein sequence ID" value="PJF47499.1"/>
    <property type="molecule type" value="Genomic_DNA"/>
</dbReference>
<proteinExistence type="inferred from homology"/>
<dbReference type="Proteomes" id="UP000230790">
    <property type="component" value="Unassembled WGS sequence"/>
</dbReference>
<dbReference type="CDD" id="cd00310">
    <property type="entry name" value="ATP-synt_Fo_a_6"/>
    <property type="match status" value="1"/>
</dbReference>
<keyword evidence="3 11" id="KW-0813">Transport</keyword>
<feature type="transmembrane region" description="Helical" evidence="11">
    <location>
        <begin position="53"/>
        <end position="73"/>
    </location>
</feature>
<keyword evidence="4 11" id="KW-0138">CF(0)</keyword>
<dbReference type="InterPro" id="IPR000568">
    <property type="entry name" value="ATP_synth_F0_asu"/>
</dbReference>
<dbReference type="SUPFAM" id="SSF81336">
    <property type="entry name" value="F1F0 ATP synthase subunit A"/>
    <property type="match status" value="1"/>
</dbReference>
<sequence length="367" mass="39435">MKGLKFLVILVLAIVAGLLLSSFTLNINGVAVPFKTFIPNIVVPSEPLGPDWLHNTLLTTLIVDAVIIVLALLGARGLRNTLTGTNWFARAWETFVEFLYNNYLVPTLGSRAKAVAPIAISIFTFIMIAGFFELLPGHESVGKMEAAPANLRGFCAVKTGGMWLITGHEVDKAKGFAESCGYTLEQAEGVAVADGAKTAALTSDVRAASAMAGGTDPNAGAALIPFLRRPTSSLSTTLALAVLAFLFIEYQGIRANGIHYFSRFIQVDAWRRAHQGMMQGLVGNIQAGLVGPLELISEFIRIVSFSFRLFGNMFAGTVLVFVMTSILPTLLPTVFYGLEFAIAVIQAFVFMMLITVFTSLAVAHGEH</sequence>
<feature type="transmembrane region" description="Helical" evidence="11">
    <location>
        <begin position="340"/>
        <end position="363"/>
    </location>
</feature>
<evidence type="ECO:0000256" key="6">
    <source>
        <dbReference type="ARBA" id="ARBA00022781"/>
    </source>
</evidence>
<dbReference type="Pfam" id="PF00119">
    <property type="entry name" value="ATP-synt_A"/>
    <property type="match status" value="1"/>
</dbReference>
<keyword evidence="10 11" id="KW-0066">ATP synthesis</keyword>
<evidence type="ECO:0000313" key="12">
    <source>
        <dbReference type="EMBL" id="PJF47499.1"/>
    </source>
</evidence>
<keyword evidence="11" id="KW-1003">Cell membrane</keyword>
<dbReference type="GO" id="GO:0045259">
    <property type="term" value="C:proton-transporting ATP synthase complex"/>
    <property type="evidence" value="ECO:0007669"/>
    <property type="project" value="UniProtKB-KW"/>
</dbReference>
<dbReference type="PANTHER" id="PTHR42823:SF3">
    <property type="entry name" value="ATP SYNTHASE SUBUNIT A, CHLOROPLASTIC"/>
    <property type="match status" value="1"/>
</dbReference>
<feature type="transmembrane region" description="Helical" evidence="11">
    <location>
        <begin position="114"/>
        <end position="135"/>
    </location>
</feature>
<evidence type="ECO:0000313" key="13">
    <source>
        <dbReference type="Proteomes" id="UP000230790"/>
    </source>
</evidence>
<organism evidence="12 13">
    <name type="scientific">Candidatus Thermofonsia Clade 3 bacterium</name>
    <dbReference type="NCBI Taxonomy" id="2364212"/>
    <lineage>
        <taxon>Bacteria</taxon>
        <taxon>Bacillati</taxon>
        <taxon>Chloroflexota</taxon>
        <taxon>Candidatus Thermofontia</taxon>
        <taxon>Candidatus Thermofonsia Clade 3</taxon>
    </lineage>
</organism>
<evidence type="ECO:0000256" key="9">
    <source>
        <dbReference type="ARBA" id="ARBA00023136"/>
    </source>
</evidence>
<evidence type="ECO:0000256" key="7">
    <source>
        <dbReference type="ARBA" id="ARBA00022989"/>
    </source>
</evidence>
<evidence type="ECO:0000256" key="10">
    <source>
        <dbReference type="ARBA" id="ARBA00023310"/>
    </source>
</evidence>
<dbReference type="InterPro" id="IPR023011">
    <property type="entry name" value="ATP_synth_F0_asu_AS"/>
</dbReference>
<evidence type="ECO:0000256" key="8">
    <source>
        <dbReference type="ARBA" id="ARBA00023065"/>
    </source>
</evidence>
<keyword evidence="6 11" id="KW-0375">Hydrogen ion transport</keyword>
<comment type="subcellular location">
    <subcellularLocation>
        <location evidence="11">Cell membrane</location>
        <topology evidence="11">Multi-pass membrane protein</topology>
    </subcellularLocation>
    <subcellularLocation>
        <location evidence="1">Membrane</location>
        <topology evidence="1">Multi-pass membrane protein</topology>
    </subcellularLocation>
</comment>
<comment type="caution">
    <text evidence="12">The sequence shown here is derived from an EMBL/GenBank/DDBJ whole genome shotgun (WGS) entry which is preliminary data.</text>
</comment>
<keyword evidence="9 11" id="KW-0472">Membrane</keyword>
<gene>
    <name evidence="11" type="primary">atpB</name>
    <name evidence="12" type="ORF">CUN48_08350</name>
</gene>
<keyword evidence="8 11" id="KW-0406">Ion transport</keyword>
<evidence type="ECO:0000256" key="2">
    <source>
        <dbReference type="ARBA" id="ARBA00006810"/>
    </source>
</evidence>
<dbReference type="AlphaFoldDB" id="A0A2M8QCG4"/>